<feature type="transmembrane region" description="Helical" evidence="6">
    <location>
        <begin position="36"/>
        <end position="56"/>
    </location>
</feature>
<dbReference type="Pfam" id="PF01594">
    <property type="entry name" value="AI-2E_transport"/>
    <property type="match status" value="1"/>
</dbReference>
<evidence type="ECO:0000256" key="1">
    <source>
        <dbReference type="ARBA" id="ARBA00004141"/>
    </source>
</evidence>
<evidence type="ECO:0000256" key="2">
    <source>
        <dbReference type="ARBA" id="ARBA00009773"/>
    </source>
</evidence>
<keyword evidence="3 6" id="KW-0812">Transmembrane</keyword>
<keyword evidence="8" id="KW-1185">Reference proteome</keyword>
<keyword evidence="4 6" id="KW-1133">Transmembrane helix</keyword>
<dbReference type="PANTHER" id="PTHR21716:SF4">
    <property type="entry name" value="TRANSMEMBRANE PROTEIN 245"/>
    <property type="match status" value="1"/>
</dbReference>
<accession>A0A5M6ZMB4</accession>
<gene>
    <name evidence="7" type="ORF">F1654_02265</name>
</gene>
<dbReference type="AlphaFoldDB" id="A0A5M6ZMB4"/>
<name>A0A5M6ZMB4_9PROT</name>
<dbReference type="Proteomes" id="UP000325122">
    <property type="component" value="Unassembled WGS sequence"/>
</dbReference>
<comment type="similarity">
    <text evidence="2">Belongs to the autoinducer-2 exporter (AI-2E) (TC 2.A.86) family.</text>
</comment>
<comment type="caution">
    <text evidence="7">The sequence shown here is derived from an EMBL/GenBank/DDBJ whole genome shotgun (WGS) entry which is preliminary data.</text>
</comment>
<dbReference type="InterPro" id="IPR002549">
    <property type="entry name" value="AI-2E-like"/>
</dbReference>
<evidence type="ECO:0000313" key="7">
    <source>
        <dbReference type="EMBL" id="KAA5804844.1"/>
    </source>
</evidence>
<feature type="transmembrane region" description="Helical" evidence="6">
    <location>
        <begin position="274"/>
        <end position="297"/>
    </location>
</feature>
<keyword evidence="5 6" id="KW-0472">Membrane</keyword>
<dbReference type="PANTHER" id="PTHR21716">
    <property type="entry name" value="TRANSMEMBRANE PROTEIN"/>
    <property type="match status" value="1"/>
</dbReference>
<proteinExistence type="inferred from homology"/>
<dbReference type="RefSeq" id="WP_150021875.1">
    <property type="nucleotide sequence ID" value="NZ_VWOJ01000001.1"/>
</dbReference>
<evidence type="ECO:0000256" key="3">
    <source>
        <dbReference type="ARBA" id="ARBA00022692"/>
    </source>
</evidence>
<evidence type="ECO:0000256" key="4">
    <source>
        <dbReference type="ARBA" id="ARBA00022989"/>
    </source>
</evidence>
<feature type="transmembrane region" description="Helical" evidence="6">
    <location>
        <begin position="221"/>
        <end position="240"/>
    </location>
</feature>
<organism evidence="7 8">
    <name type="scientific">Alkalicaulis satelles</name>
    <dbReference type="NCBI Taxonomy" id="2609175"/>
    <lineage>
        <taxon>Bacteria</taxon>
        <taxon>Pseudomonadati</taxon>
        <taxon>Pseudomonadota</taxon>
        <taxon>Alphaproteobacteria</taxon>
        <taxon>Maricaulales</taxon>
        <taxon>Maricaulaceae</taxon>
        <taxon>Alkalicaulis</taxon>
    </lineage>
</organism>
<sequence>MASDARRLQLQRIFIAALALALSAVFVWMIRDFLGALFLAAILAMFLMPVQRWLSVRMARKGQPRTKIAASLLLILSVFLILLPLMAVLAVVAQQAVEVGQTALPWLQEQIRNFREEGLAGLPDWVPFKDAMAPYQTELASRLSQLASGLGGALINGLTRATGGALGFALGAIVFLFALFYLLTAGETSLREALKLLPMRASDRQLLAERTLSTIRATVKGTFVIALIQGTLTGGALAIAGVPGAVFWGAVAGLISIIPAIGTPLVWGPAAVWLFMSGSPIAAGAVALFGAVVIMNVDNVLRPTLVGKDAKMSDLMVLLSTLGGLTLFGFIGLVIGPVIAALFTSVWFIYARTYEDLLREDEPPQADPPA</sequence>
<protein>
    <submittedName>
        <fullName evidence="7">AI-2E family transporter</fullName>
    </submittedName>
</protein>
<reference evidence="7 8" key="1">
    <citation type="submission" date="2019-09" db="EMBL/GenBank/DDBJ databases">
        <authorList>
            <person name="Kevbrin V."/>
            <person name="Grouzdev D.S."/>
        </authorList>
    </citation>
    <scope>NUCLEOTIDE SEQUENCE [LARGE SCALE GENOMIC DNA]</scope>
    <source>
        <strain evidence="7 8">G-192</strain>
    </source>
</reference>
<feature type="transmembrane region" description="Helical" evidence="6">
    <location>
        <begin position="68"/>
        <end position="93"/>
    </location>
</feature>
<dbReference type="GO" id="GO:0016020">
    <property type="term" value="C:membrane"/>
    <property type="evidence" value="ECO:0007669"/>
    <property type="project" value="UniProtKB-SubCell"/>
</dbReference>
<feature type="transmembrane region" description="Helical" evidence="6">
    <location>
        <begin position="12"/>
        <end position="30"/>
    </location>
</feature>
<dbReference type="EMBL" id="VWOJ01000001">
    <property type="protein sequence ID" value="KAA5804844.1"/>
    <property type="molecule type" value="Genomic_DNA"/>
</dbReference>
<comment type="subcellular location">
    <subcellularLocation>
        <location evidence="1">Membrane</location>
        <topology evidence="1">Multi-pass membrane protein</topology>
    </subcellularLocation>
</comment>
<evidence type="ECO:0000256" key="5">
    <source>
        <dbReference type="ARBA" id="ARBA00023136"/>
    </source>
</evidence>
<evidence type="ECO:0000256" key="6">
    <source>
        <dbReference type="SAM" id="Phobius"/>
    </source>
</evidence>
<feature type="transmembrane region" description="Helical" evidence="6">
    <location>
        <begin position="164"/>
        <end position="183"/>
    </location>
</feature>
<feature type="transmembrane region" description="Helical" evidence="6">
    <location>
        <begin position="317"/>
        <end position="350"/>
    </location>
</feature>
<feature type="transmembrane region" description="Helical" evidence="6">
    <location>
        <begin position="246"/>
        <end position="267"/>
    </location>
</feature>
<evidence type="ECO:0000313" key="8">
    <source>
        <dbReference type="Proteomes" id="UP000325122"/>
    </source>
</evidence>